<proteinExistence type="predicted"/>
<evidence type="ECO:0000256" key="1">
    <source>
        <dbReference type="SAM" id="Phobius"/>
    </source>
</evidence>
<accession>A0A171PVE5</accession>
<organism evidence="2 3">
    <name type="scientific">Heliothis virescens ascovirus 3f</name>
    <dbReference type="NCBI Taxonomy" id="328614"/>
    <lineage>
        <taxon>Viruses</taxon>
        <taxon>Varidnaviria</taxon>
        <taxon>Bamfordvirae</taxon>
        <taxon>Nucleocytoviricota</taxon>
        <taxon>Megaviricetes</taxon>
        <taxon>Pimascovirales</taxon>
        <taxon>Pimascovirales incertae sedis</taxon>
        <taxon>Ascoviridae</taxon>
        <taxon>Ascovirus</taxon>
        <taxon>Ascovirus hvav3a</taxon>
    </lineage>
</organism>
<dbReference type="Proteomes" id="UP000232922">
    <property type="component" value="Genome"/>
</dbReference>
<keyword evidence="1" id="KW-0472">Membrane</keyword>
<dbReference type="KEGG" id="vg:41900659"/>
<dbReference type="GeneID" id="41900659"/>
<evidence type="ECO:0000313" key="2">
    <source>
        <dbReference type="EMBL" id="AJP09023.1"/>
    </source>
</evidence>
<protein>
    <submittedName>
        <fullName evidence="2">Uncharacterized protein</fullName>
    </submittedName>
</protein>
<name>A0A171PVE5_9VIRU</name>
<feature type="transmembrane region" description="Helical" evidence="1">
    <location>
        <begin position="164"/>
        <end position="182"/>
    </location>
</feature>
<sequence length="225" mass="25064">MSLTERIGQTPKAYELANERGPFSVEVYLNPGTSNTYQYVATTRNKFNNTDYDDLPWNYTSGKKVVTATGVVSGGERYVFLLRSEIAQDIQVTMYNTNGGSNPLNNSNVTRSNVDSSSYYQQPPQVVYNNGDLYGTRTGYSGAELGASIDKGIASLWGYLKQPLVMFGIAAVVGYLIYRYYYMSRPIGFGSSGAYDVPLLDTPLLRDSYRLPQSFTRDPLFRNSV</sequence>
<keyword evidence="1" id="KW-1133">Transmembrane helix</keyword>
<evidence type="ECO:0000313" key="3">
    <source>
        <dbReference type="Proteomes" id="UP000232922"/>
    </source>
</evidence>
<dbReference type="EMBL" id="KJ755191">
    <property type="protein sequence ID" value="AJP09023.1"/>
    <property type="molecule type" value="Genomic_DNA"/>
</dbReference>
<dbReference type="RefSeq" id="YP_009701523.1">
    <property type="nucleotide sequence ID" value="NC_044938.1"/>
</dbReference>
<reference evidence="3" key="1">
    <citation type="submission" date="2014-04" db="EMBL/GenBank/DDBJ databases">
        <authorList>
            <person name="Wei Y."/>
            <person name="Huang G."/>
            <person name="Cheng X."/>
        </authorList>
    </citation>
    <scope>NUCLEOTIDE SEQUENCE [LARGE SCALE GENOMIC DNA]</scope>
</reference>
<keyword evidence="1" id="KW-0812">Transmembrane</keyword>